<dbReference type="GO" id="GO:0015276">
    <property type="term" value="F:ligand-gated monoatomic ion channel activity"/>
    <property type="evidence" value="ECO:0007669"/>
    <property type="project" value="InterPro"/>
</dbReference>
<dbReference type="Gene3D" id="1.10.287.70">
    <property type="match status" value="1"/>
</dbReference>
<evidence type="ECO:0000259" key="12">
    <source>
        <dbReference type="Pfam" id="PF00060"/>
    </source>
</evidence>
<dbReference type="Pfam" id="PF00060">
    <property type="entry name" value="Lig_chan"/>
    <property type="match status" value="1"/>
</dbReference>
<sequence>MTALCNTSVIMAVLILCLTSTIFCERQKDHSNNINFILDFIRHMSAASPIKGVHAFVCWDTGDLQLMKALSRNGVPASVYRGWQHWKQLPTFHMDGNSLLFILDLKCGKSVALLKKAGEIGEFFRPPHTWLILHDVYPAGTLHHIAPTSDTMLPVPAPTNNGRNLIIQHHSALSTYNNTLTPNAIELGDEEYNTADVYDISPRRRAGYTNGNSIHITQTLPRSSKNNAEFKSEHTNDDAPMGEIVDVCFYCEVFRDLNILVDSNVVVGRREADTKYTLLEAYRRRKLGELVVSELGYWERSTGIVWQAVHEVALRRLDLKRTKLVASIVVTNPETLDHLDDLHNRHIDTVTKLNYLLLLHAADILNASLELVVTDEWGYESNGSWSGLVGSLQRGEADVGGTALFVTADRMRLIDYIALTTPSVVAFVFRQPPLSLVSNLFTLPFSRAVWACAAALVVTCAGLLMAATRWEWRRGDPQLASYLQQFQAAAAQLRDKWGDVAMLAVGAVCQQGSPAESRGVPGRIVTLSLLVMVMFLYTSYSASIVVLLQSTTTSIQTLADLLYSPLGLGVHDIVYNRHFFPAADDPVRRALYRQKVAPPGGEPRFMTLEEGVRRMRTEPFAFHSELSPTWQLVQETFREEDKCGLQAIPFLQLMHPYIAVQKNTCYKEMFKIAYRRIWERGLQHRQLSRLYTMRKPRCAAGRGTSFVTVGIADCYPALLVPVYGVAIAVLVVLLEILFHRRKGKKSPTLTTMNIRSNEGHKSSSFSVRTLQ</sequence>
<dbReference type="InterPro" id="IPR001320">
    <property type="entry name" value="Iontro_rcpt_C"/>
</dbReference>
<keyword evidence="3" id="KW-1003">Cell membrane</keyword>
<evidence type="ECO:0000256" key="2">
    <source>
        <dbReference type="ARBA" id="ARBA00008685"/>
    </source>
</evidence>
<evidence type="ECO:0000256" key="7">
    <source>
        <dbReference type="ARBA" id="ARBA00023170"/>
    </source>
</evidence>
<evidence type="ECO:0000256" key="4">
    <source>
        <dbReference type="ARBA" id="ARBA00022692"/>
    </source>
</evidence>
<keyword evidence="5 10" id="KW-1133">Transmembrane helix</keyword>
<accession>A0A6M6DPD1</accession>
<dbReference type="PANTHER" id="PTHR42643:SF33">
    <property type="entry name" value="GLUTAMATE RECEPTOR 2-LIKE PROTEIN"/>
    <property type="match status" value="1"/>
</dbReference>
<feature type="chain" id="PRO_5026763319" evidence="11">
    <location>
        <begin position="25"/>
        <end position="771"/>
    </location>
</feature>
<keyword evidence="7 13" id="KW-0675">Receptor</keyword>
<evidence type="ECO:0000313" key="13">
    <source>
        <dbReference type="EMBL" id="QJX74376.1"/>
    </source>
</evidence>
<evidence type="ECO:0000256" key="9">
    <source>
        <dbReference type="SAM" id="MobiDB-lite"/>
    </source>
</evidence>
<dbReference type="PANTHER" id="PTHR42643">
    <property type="entry name" value="IONOTROPIC RECEPTOR 20A-RELATED"/>
    <property type="match status" value="1"/>
</dbReference>
<evidence type="ECO:0000256" key="11">
    <source>
        <dbReference type="SAM" id="SignalP"/>
    </source>
</evidence>
<evidence type="ECO:0000256" key="10">
    <source>
        <dbReference type="SAM" id="Phobius"/>
    </source>
</evidence>
<keyword evidence="11" id="KW-0732">Signal</keyword>
<evidence type="ECO:0000256" key="6">
    <source>
        <dbReference type="ARBA" id="ARBA00023136"/>
    </source>
</evidence>
<dbReference type="GO" id="GO:0050906">
    <property type="term" value="P:detection of stimulus involved in sensory perception"/>
    <property type="evidence" value="ECO:0007669"/>
    <property type="project" value="UniProtKB-ARBA"/>
</dbReference>
<keyword evidence="8" id="KW-0325">Glycoprotein</keyword>
<dbReference type="AlphaFoldDB" id="A0A6M6DPD1"/>
<feature type="transmembrane region" description="Helical" evidence="10">
    <location>
        <begin position="524"/>
        <end position="548"/>
    </location>
</feature>
<dbReference type="Gene3D" id="3.40.190.10">
    <property type="entry name" value="Periplasmic binding protein-like II"/>
    <property type="match status" value="1"/>
</dbReference>
<evidence type="ECO:0000256" key="3">
    <source>
        <dbReference type="ARBA" id="ARBA00022475"/>
    </source>
</evidence>
<evidence type="ECO:0000256" key="5">
    <source>
        <dbReference type="ARBA" id="ARBA00022989"/>
    </source>
</evidence>
<keyword evidence="6 10" id="KW-0472">Membrane</keyword>
<comment type="subcellular location">
    <subcellularLocation>
        <location evidence="1">Cell membrane</location>
        <topology evidence="1">Multi-pass membrane protein</topology>
    </subcellularLocation>
</comment>
<evidence type="ECO:0000256" key="8">
    <source>
        <dbReference type="ARBA" id="ARBA00023180"/>
    </source>
</evidence>
<organism evidence="13">
    <name type="scientific">Ceracris kiangsu</name>
    <name type="common">Yellow-spined bamboo locust</name>
    <name type="synonym">Rammeacris kiangsu</name>
    <dbReference type="NCBI Taxonomy" id="227354"/>
    <lineage>
        <taxon>Eukaryota</taxon>
        <taxon>Metazoa</taxon>
        <taxon>Ecdysozoa</taxon>
        <taxon>Arthropoda</taxon>
        <taxon>Hexapoda</taxon>
        <taxon>Insecta</taxon>
        <taxon>Pterygota</taxon>
        <taxon>Neoptera</taxon>
        <taxon>Polyneoptera</taxon>
        <taxon>Orthoptera</taxon>
        <taxon>Caelifera</taxon>
        <taxon>Acrididea</taxon>
        <taxon>Acridomorpha</taxon>
        <taxon>Acridoidea</taxon>
        <taxon>Acrididae</taxon>
        <taxon>Gomphocerinae</taxon>
        <taxon>Ceracris</taxon>
    </lineage>
</organism>
<keyword evidence="4 10" id="KW-0812">Transmembrane</keyword>
<name>A0A6M6DPD1_CERKI</name>
<evidence type="ECO:0000256" key="1">
    <source>
        <dbReference type="ARBA" id="ARBA00004651"/>
    </source>
</evidence>
<feature type="signal peptide" evidence="11">
    <location>
        <begin position="1"/>
        <end position="24"/>
    </location>
</feature>
<feature type="transmembrane region" description="Helical" evidence="10">
    <location>
        <begin position="715"/>
        <end position="738"/>
    </location>
</feature>
<reference evidence="13" key="1">
    <citation type="submission" date="2020-01" db="EMBL/GenBank/DDBJ databases">
        <title>Identification and Expression Profiles Analysis of Chemosensory Genes from the Antennal Transcriptome of Ceracris kiangsu Tsai (Orthoptera: Acrididae).</title>
        <authorList>
            <person name="Li R."/>
            <person name="Jiang G.-f."/>
        </authorList>
    </citation>
    <scope>NUCLEOTIDE SEQUENCE</scope>
</reference>
<dbReference type="SUPFAM" id="SSF53850">
    <property type="entry name" value="Periplasmic binding protein-like II"/>
    <property type="match status" value="1"/>
</dbReference>
<protein>
    <submittedName>
        <fullName evidence="13">Ionotropic receptor 3</fullName>
    </submittedName>
</protein>
<dbReference type="GO" id="GO:0005886">
    <property type="term" value="C:plasma membrane"/>
    <property type="evidence" value="ECO:0007669"/>
    <property type="project" value="UniProtKB-SubCell"/>
</dbReference>
<feature type="transmembrane region" description="Helical" evidence="10">
    <location>
        <begin position="448"/>
        <end position="467"/>
    </location>
</feature>
<feature type="region of interest" description="Disordered" evidence="9">
    <location>
        <begin position="749"/>
        <end position="771"/>
    </location>
</feature>
<dbReference type="InterPro" id="IPR052192">
    <property type="entry name" value="Insect_Ionotropic_Sensory_Rcpt"/>
</dbReference>
<comment type="similarity">
    <text evidence="2">Belongs to the glutamate-gated ion channel (TC 1.A.10.1) family.</text>
</comment>
<proteinExistence type="evidence at transcript level"/>
<dbReference type="EMBL" id="MT072648">
    <property type="protein sequence ID" value="QJX74376.1"/>
    <property type="molecule type" value="mRNA"/>
</dbReference>
<feature type="domain" description="Ionotropic glutamate receptor C-terminal" evidence="12">
    <location>
        <begin position="448"/>
        <end position="563"/>
    </location>
</feature>